<accession>A0A6A3B8V0</accession>
<evidence type="ECO:0000313" key="4">
    <source>
        <dbReference type="Proteomes" id="UP000436088"/>
    </source>
</evidence>
<gene>
    <name evidence="3" type="ORF">F3Y22_tig00110283pilonHSYRG00121</name>
</gene>
<dbReference type="PANTHER" id="PTHR31479:SF12">
    <property type="entry name" value="SUPERFAMILY PROTEIN, PUTATIVE-RELATED"/>
    <property type="match status" value="1"/>
</dbReference>
<dbReference type="Gene3D" id="3.40.50.1820">
    <property type="entry name" value="alpha/beta hydrolase"/>
    <property type="match status" value="1"/>
</dbReference>
<dbReference type="InterPro" id="IPR002921">
    <property type="entry name" value="Fungal_lipase-type"/>
</dbReference>
<dbReference type="SUPFAM" id="SSF53474">
    <property type="entry name" value="alpha/beta-Hydrolases"/>
    <property type="match status" value="1"/>
</dbReference>
<dbReference type="Pfam" id="PF01764">
    <property type="entry name" value="Lipase_3"/>
    <property type="match status" value="1"/>
</dbReference>
<sequence>MGSESEDFSRWGPKHLSSVDWHNADHRRCVSACLVKCAYILESDRQEKRQGSQCLAPPWWEAFSFKLIYQLIDEDDNSIFGAIYQYNPPTYTYHRSIDGSPQFVFAFRATLKKEGSIFRDLDLDFNVIRNGLHESSRFKMAMKAVQAVAPVFGSSNVWLAGHSLGAAITMLAGKNMAKRGSFLEAFLFNPPFVSPPIERVVKDERVRHGLRFAGTLIKAGLAFAAASDNHNNSKGIEDSFAVISGWIPCLFVN</sequence>
<dbReference type="AlphaFoldDB" id="A0A6A3B8V0"/>
<comment type="caution">
    <text evidence="3">The sequence shown here is derived from an EMBL/GenBank/DDBJ whole genome shotgun (WGS) entry which is preliminary data.</text>
</comment>
<evidence type="ECO:0000313" key="3">
    <source>
        <dbReference type="EMBL" id="KAE8711632.1"/>
    </source>
</evidence>
<dbReference type="Proteomes" id="UP000436088">
    <property type="component" value="Unassembled WGS sequence"/>
</dbReference>
<dbReference type="GO" id="GO:0006629">
    <property type="term" value="P:lipid metabolic process"/>
    <property type="evidence" value="ECO:0007669"/>
    <property type="project" value="InterPro"/>
</dbReference>
<keyword evidence="4" id="KW-1185">Reference proteome</keyword>
<reference evidence="3" key="1">
    <citation type="submission" date="2019-09" db="EMBL/GenBank/DDBJ databases">
        <title>Draft genome information of white flower Hibiscus syriacus.</title>
        <authorList>
            <person name="Kim Y.-M."/>
        </authorList>
    </citation>
    <scope>NUCLEOTIDE SEQUENCE [LARGE SCALE GENOMIC DNA]</scope>
    <source>
        <strain evidence="3">YM2019G1</strain>
    </source>
</reference>
<evidence type="ECO:0000259" key="2">
    <source>
        <dbReference type="Pfam" id="PF01764"/>
    </source>
</evidence>
<dbReference type="OrthoDB" id="58570at2759"/>
<organism evidence="3 4">
    <name type="scientific">Hibiscus syriacus</name>
    <name type="common">Rose of Sharon</name>
    <dbReference type="NCBI Taxonomy" id="106335"/>
    <lineage>
        <taxon>Eukaryota</taxon>
        <taxon>Viridiplantae</taxon>
        <taxon>Streptophyta</taxon>
        <taxon>Embryophyta</taxon>
        <taxon>Tracheophyta</taxon>
        <taxon>Spermatophyta</taxon>
        <taxon>Magnoliopsida</taxon>
        <taxon>eudicotyledons</taxon>
        <taxon>Gunneridae</taxon>
        <taxon>Pentapetalae</taxon>
        <taxon>rosids</taxon>
        <taxon>malvids</taxon>
        <taxon>Malvales</taxon>
        <taxon>Malvaceae</taxon>
        <taxon>Malvoideae</taxon>
        <taxon>Hibiscus</taxon>
    </lineage>
</organism>
<proteinExistence type="predicted"/>
<evidence type="ECO:0000256" key="1">
    <source>
        <dbReference type="ARBA" id="ARBA00022801"/>
    </source>
</evidence>
<dbReference type="EMBL" id="VEPZ02000910">
    <property type="protein sequence ID" value="KAE8711632.1"/>
    <property type="molecule type" value="Genomic_DNA"/>
</dbReference>
<dbReference type="InterPro" id="IPR029058">
    <property type="entry name" value="AB_hydrolase_fold"/>
</dbReference>
<protein>
    <submittedName>
        <fullName evidence="3">Dynamin-related protein 5A-like</fullName>
    </submittedName>
</protein>
<name>A0A6A3B8V0_HIBSY</name>
<feature type="domain" description="Fungal lipase-type" evidence="2">
    <location>
        <begin position="142"/>
        <end position="183"/>
    </location>
</feature>
<keyword evidence="1" id="KW-0378">Hydrolase</keyword>
<dbReference type="GO" id="GO:0016787">
    <property type="term" value="F:hydrolase activity"/>
    <property type="evidence" value="ECO:0007669"/>
    <property type="project" value="UniProtKB-KW"/>
</dbReference>
<dbReference type="PANTHER" id="PTHR31479">
    <property type="entry name" value="ALPHA/BETA-HYDROLASES SUPERFAMILY PROTEIN"/>
    <property type="match status" value="1"/>
</dbReference>